<gene>
    <name evidence="1" type="ORF">CROQUDRAFT_659652</name>
</gene>
<dbReference type="AlphaFoldDB" id="A0A9P6NDG5"/>
<organism evidence="1 2">
    <name type="scientific">Cronartium quercuum f. sp. fusiforme G11</name>
    <dbReference type="NCBI Taxonomy" id="708437"/>
    <lineage>
        <taxon>Eukaryota</taxon>
        <taxon>Fungi</taxon>
        <taxon>Dikarya</taxon>
        <taxon>Basidiomycota</taxon>
        <taxon>Pucciniomycotina</taxon>
        <taxon>Pucciniomycetes</taxon>
        <taxon>Pucciniales</taxon>
        <taxon>Coleosporiaceae</taxon>
        <taxon>Cronartium</taxon>
    </lineage>
</organism>
<sequence>MYLLDPNSVSRQLVISHPSRLESHLRPAIMLLLNLVICNLIHDYPKLAPSLTLEDSVGFVVLAAKSGLQHFNSHMGSSRLKRGLTSHLVILGIGQFGNKNQIGLVISL</sequence>
<dbReference type="Proteomes" id="UP000886653">
    <property type="component" value="Unassembled WGS sequence"/>
</dbReference>
<accession>A0A9P6NDG5</accession>
<dbReference type="EMBL" id="MU167290">
    <property type="protein sequence ID" value="KAG0144701.1"/>
    <property type="molecule type" value="Genomic_DNA"/>
</dbReference>
<protein>
    <submittedName>
        <fullName evidence="1">Uncharacterized protein</fullName>
    </submittedName>
</protein>
<name>A0A9P6NDG5_9BASI</name>
<keyword evidence="2" id="KW-1185">Reference proteome</keyword>
<evidence type="ECO:0000313" key="1">
    <source>
        <dbReference type="EMBL" id="KAG0144701.1"/>
    </source>
</evidence>
<proteinExistence type="predicted"/>
<comment type="caution">
    <text evidence="1">The sequence shown here is derived from an EMBL/GenBank/DDBJ whole genome shotgun (WGS) entry which is preliminary data.</text>
</comment>
<evidence type="ECO:0000313" key="2">
    <source>
        <dbReference type="Proteomes" id="UP000886653"/>
    </source>
</evidence>
<reference evidence="1" key="1">
    <citation type="submission" date="2013-11" db="EMBL/GenBank/DDBJ databases">
        <title>Genome sequence of the fusiform rust pathogen reveals effectors for host alternation and coevolution with pine.</title>
        <authorList>
            <consortium name="DOE Joint Genome Institute"/>
            <person name="Smith K."/>
            <person name="Pendleton A."/>
            <person name="Kubisiak T."/>
            <person name="Anderson C."/>
            <person name="Salamov A."/>
            <person name="Aerts A."/>
            <person name="Riley R."/>
            <person name="Clum A."/>
            <person name="Lindquist E."/>
            <person name="Ence D."/>
            <person name="Campbell M."/>
            <person name="Kronenberg Z."/>
            <person name="Feau N."/>
            <person name="Dhillon B."/>
            <person name="Hamelin R."/>
            <person name="Burleigh J."/>
            <person name="Smith J."/>
            <person name="Yandell M."/>
            <person name="Nelson C."/>
            <person name="Grigoriev I."/>
            <person name="Davis J."/>
        </authorList>
    </citation>
    <scope>NUCLEOTIDE SEQUENCE</scope>
    <source>
        <strain evidence="1">G11</strain>
    </source>
</reference>